<evidence type="ECO:0000256" key="1">
    <source>
        <dbReference type="ARBA" id="ARBA00004251"/>
    </source>
</evidence>
<evidence type="ECO:0000313" key="20">
    <source>
        <dbReference type="Proteomes" id="UP000298416"/>
    </source>
</evidence>
<dbReference type="PROSITE" id="PS50927">
    <property type="entry name" value="BULB_LECTIN"/>
    <property type="match status" value="1"/>
</dbReference>
<dbReference type="Proteomes" id="UP000298416">
    <property type="component" value="Unassembled WGS sequence"/>
</dbReference>
<feature type="domain" description="Protein kinase" evidence="16">
    <location>
        <begin position="512"/>
        <end position="771"/>
    </location>
</feature>
<dbReference type="GO" id="GO:0005524">
    <property type="term" value="F:ATP binding"/>
    <property type="evidence" value="ECO:0007669"/>
    <property type="project" value="UniProtKB-UniRule"/>
</dbReference>
<dbReference type="FunFam" id="1.10.510.10:FF:000060">
    <property type="entry name" value="G-type lectin S-receptor-like serine/threonine-protein kinase"/>
    <property type="match status" value="1"/>
</dbReference>
<feature type="binding site" evidence="14">
    <location>
        <position position="540"/>
    </location>
    <ligand>
        <name>ATP</name>
        <dbReference type="ChEBI" id="CHEBI:30616"/>
    </ligand>
</feature>
<dbReference type="SMART" id="SM00108">
    <property type="entry name" value="B_lectin"/>
    <property type="match status" value="1"/>
</dbReference>
<evidence type="ECO:0000259" key="17">
    <source>
        <dbReference type="PROSITE" id="PS50927"/>
    </source>
</evidence>
<comment type="similarity">
    <text evidence="13">Belongs to the protein kinase superfamily. Ser/Thr protein kinase family.</text>
</comment>
<evidence type="ECO:0000259" key="16">
    <source>
        <dbReference type="PROSITE" id="PS50011"/>
    </source>
</evidence>
<evidence type="ECO:0000256" key="8">
    <source>
        <dbReference type="ARBA" id="ARBA00022840"/>
    </source>
</evidence>
<dbReference type="PIRSF" id="PIRSF000641">
    <property type="entry name" value="SRK"/>
    <property type="match status" value="1"/>
</dbReference>
<evidence type="ECO:0000256" key="15">
    <source>
        <dbReference type="SAM" id="Phobius"/>
    </source>
</evidence>
<dbReference type="Gene3D" id="1.10.510.10">
    <property type="entry name" value="Transferase(Phosphotransferase) domain 1"/>
    <property type="match status" value="1"/>
</dbReference>
<evidence type="ECO:0000256" key="11">
    <source>
        <dbReference type="ARBA" id="ARBA00047899"/>
    </source>
</evidence>
<dbReference type="InterPro" id="IPR000719">
    <property type="entry name" value="Prot_kinase_dom"/>
</dbReference>
<evidence type="ECO:0000256" key="4">
    <source>
        <dbReference type="ARBA" id="ARBA00022679"/>
    </source>
</evidence>
<keyword evidence="7 13" id="KW-0418">Kinase</keyword>
<dbReference type="PROSITE" id="PS50948">
    <property type="entry name" value="PAN"/>
    <property type="match status" value="1"/>
</dbReference>
<dbReference type="FunFam" id="3.30.200.20:FF:000195">
    <property type="entry name" value="G-type lectin S-receptor-like serine/threonine-protein kinase"/>
    <property type="match status" value="1"/>
</dbReference>
<dbReference type="PANTHER" id="PTHR27002">
    <property type="entry name" value="RECEPTOR-LIKE SERINE/THREONINE-PROTEIN KINASE SD1-8"/>
    <property type="match status" value="1"/>
</dbReference>
<dbReference type="InterPro" id="IPR011009">
    <property type="entry name" value="Kinase-like_dom_sf"/>
</dbReference>
<comment type="catalytic activity">
    <reaction evidence="12 13">
        <text>L-seryl-[protein] + ATP = O-phospho-L-seryl-[protein] + ADP + H(+)</text>
        <dbReference type="Rhea" id="RHEA:17989"/>
        <dbReference type="Rhea" id="RHEA-COMP:9863"/>
        <dbReference type="Rhea" id="RHEA-COMP:11604"/>
        <dbReference type="ChEBI" id="CHEBI:15378"/>
        <dbReference type="ChEBI" id="CHEBI:29999"/>
        <dbReference type="ChEBI" id="CHEBI:30616"/>
        <dbReference type="ChEBI" id="CHEBI:83421"/>
        <dbReference type="ChEBI" id="CHEBI:456216"/>
        <dbReference type="EC" id="2.7.11.1"/>
    </reaction>
</comment>
<feature type="domain" description="Apple" evidence="18">
    <location>
        <begin position="344"/>
        <end position="435"/>
    </location>
</feature>
<keyword evidence="3 13" id="KW-0723">Serine/threonine-protein kinase</keyword>
<keyword evidence="9" id="KW-1015">Disulfide bond</keyword>
<dbReference type="Pfam" id="PF00954">
    <property type="entry name" value="S_locus_glycop"/>
    <property type="match status" value="1"/>
</dbReference>
<proteinExistence type="inferred from homology"/>
<dbReference type="AlphaFoldDB" id="A0A8X9A1H7"/>
<protein>
    <recommendedName>
        <fullName evidence="13">Receptor-like serine/threonine-protein kinase</fullName>
        <ecNumber evidence="13">2.7.11.1</ecNumber>
    </recommendedName>
</protein>
<keyword evidence="5" id="KW-0732">Signal</keyword>
<feature type="transmembrane region" description="Helical" evidence="15">
    <location>
        <begin position="459"/>
        <end position="482"/>
    </location>
</feature>
<dbReference type="SMART" id="SM00473">
    <property type="entry name" value="PAN_AP"/>
    <property type="match status" value="1"/>
</dbReference>
<dbReference type="SUPFAM" id="SSF51110">
    <property type="entry name" value="alpha-D-mannose-specific plant lectins"/>
    <property type="match status" value="1"/>
</dbReference>
<reference evidence="19" key="2">
    <citation type="submission" date="2020-08" db="EMBL/GenBank/DDBJ databases">
        <title>Plant Genome Project.</title>
        <authorList>
            <person name="Zhang R.-G."/>
        </authorList>
    </citation>
    <scope>NUCLEOTIDE SEQUENCE</scope>
    <source>
        <strain evidence="19">Huo1</strain>
        <tissue evidence="19">Leaf</tissue>
    </source>
</reference>
<evidence type="ECO:0000256" key="6">
    <source>
        <dbReference type="ARBA" id="ARBA00022741"/>
    </source>
</evidence>
<evidence type="ECO:0000256" key="7">
    <source>
        <dbReference type="ARBA" id="ARBA00022777"/>
    </source>
</evidence>
<dbReference type="EMBL" id="PNBA02000005">
    <property type="protein sequence ID" value="KAG6424346.1"/>
    <property type="molecule type" value="Genomic_DNA"/>
</dbReference>
<comment type="subcellular location">
    <subcellularLocation>
        <location evidence="1">Cell membrane</location>
        <topology evidence="1">Single-pass type I membrane protein</topology>
    </subcellularLocation>
</comment>
<dbReference type="PROSITE" id="PS00108">
    <property type="entry name" value="PROTEIN_KINASE_ST"/>
    <property type="match status" value="1"/>
</dbReference>
<dbReference type="InterPro" id="IPR017441">
    <property type="entry name" value="Protein_kinase_ATP_BS"/>
</dbReference>
<dbReference type="CDD" id="cd01098">
    <property type="entry name" value="PAN_AP_plant"/>
    <property type="match status" value="1"/>
</dbReference>
<dbReference type="InterPro" id="IPR003609">
    <property type="entry name" value="Pan_app"/>
</dbReference>
<dbReference type="GO" id="GO:0004674">
    <property type="term" value="F:protein serine/threonine kinase activity"/>
    <property type="evidence" value="ECO:0007669"/>
    <property type="project" value="UniProtKB-KW"/>
</dbReference>
<gene>
    <name evidence="19" type="ORF">SASPL_114763</name>
</gene>
<keyword evidence="8 13" id="KW-0067">ATP-binding</keyword>
<comment type="catalytic activity">
    <reaction evidence="11 13">
        <text>L-threonyl-[protein] + ATP = O-phospho-L-threonyl-[protein] + ADP + H(+)</text>
        <dbReference type="Rhea" id="RHEA:46608"/>
        <dbReference type="Rhea" id="RHEA-COMP:11060"/>
        <dbReference type="Rhea" id="RHEA-COMP:11605"/>
        <dbReference type="ChEBI" id="CHEBI:15378"/>
        <dbReference type="ChEBI" id="CHEBI:30013"/>
        <dbReference type="ChEBI" id="CHEBI:30616"/>
        <dbReference type="ChEBI" id="CHEBI:61977"/>
        <dbReference type="ChEBI" id="CHEBI:456216"/>
        <dbReference type="EC" id="2.7.11.1"/>
    </reaction>
</comment>
<dbReference type="SUPFAM" id="SSF56112">
    <property type="entry name" value="Protein kinase-like (PK-like)"/>
    <property type="match status" value="1"/>
</dbReference>
<evidence type="ECO:0000256" key="5">
    <source>
        <dbReference type="ARBA" id="ARBA00022729"/>
    </source>
</evidence>
<dbReference type="Pfam" id="PF01453">
    <property type="entry name" value="B_lectin"/>
    <property type="match status" value="1"/>
</dbReference>
<dbReference type="CDD" id="cd00028">
    <property type="entry name" value="B_lectin"/>
    <property type="match status" value="1"/>
</dbReference>
<evidence type="ECO:0000313" key="19">
    <source>
        <dbReference type="EMBL" id="KAG6424346.1"/>
    </source>
</evidence>
<evidence type="ECO:0000256" key="3">
    <source>
        <dbReference type="ARBA" id="ARBA00022527"/>
    </source>
</evidence>
<dbReference type="InterPro" id="IPR001245">
    <property type="entry name" value="Ser-Thr/Tyr_kinase_cat_dom"/>
</dbReference>
<dbReference type="PANTHER" id="PTHR27002:SF214">
    <property type="entry name" value="RECEPTOR-LIKE SERINE_THREONINE-PROTEIN KINASE"/>
    <property type="match status" value="1"/>
</dbReference>
<reference evidence="19" key="1">
    <citation type="submission" date="2018-01" db="EMBL/GenBank/DDBJ databases">
        <authorList>
            <person name="Mao J.F."/>
        </authorList>
    </citation>
    <scope>NUCLEOTIDE SEQUENCE</scope>
    <source>
        <strain evidence="19">Huo1</strain>
        <tissue evidence="19">Leaf</tissue>
    </source>
</reference>
<dbReference type="InterPro" id="IPR008271">
    <property type="entry name" value="Ser/Thr_kinase_AS"/>
</dbReference>
<name>A0A8X9A1H7_SALSN</name>
<dbReference type="EC" id="2.7.11.1" evidence="13"/>
<dbReference type="CDD" id="cd14066">
    <property type="entry name" value="STKc_IRAK"/>
    <property type="match status" value="1"/>
</dbReference>
<keyword evidence="4 13" id="KW-0808">Transferase</keyword>
<dbReference type="InterPro" id="IPR036426">
    <property type="entry name" value="Bulb-type_lectin_dom_sf"/>
</dbReference>
<keyword evidence="15" id="KW-1133">Transmembrane helix</keyword>
<dbReference type="Gene3D" id="3.30.200.20">
    <property type="entry name" value="Phosphorylase Kinase, domain 1"/>
    <property type="match status" value="1"/>
</dbReference>
<evidence type="ECO:0000256" key="12">
    <source>
        <dbReference type="ARBA" id="ARBA00048679"/>
    </source>
</evidence>
<dbReference type="Pfam" id="PF07714">
    <property type="entry name" value="PK_Tyr_Ser-Thr"/>
    <property type="match status" value="1"/>
</dbReference>
<organism evidence="19">
    <name type="scientific">Salvia splendens</name>
    <name type="common">Scarlet sage</name>
    <dbReference type="NCBI Taxonomy" id="180675"/>
    <lineage>
        <taxon>Eukaryota</taxon>
        <taxon>Viridiplantae</taxon>
        <taxon>Streptophyta</taxon>
        <taxon>Embryophyta</taxon>
        <taxon>Tracheophyta</taxon>
        <taxon>Spermatophyta</taxon>
        <taxon>Magnoliopsida</taxon>
        <taxon>eudicotyledons</taxon>
        <taxon>Gunneridae</taxon>
        <taxon>Pentapetalae</taxon>
        <taxon>asterids</taxon>
        <taxon>lamiids</taxon>
        <taxon>Lamiales</taxon>
        <taxon>Lamiaceae</taxon>
        <taxon>Nepetoideae</taxon>
        <taxon>Mentheae</taxon>
        <taxon>Salviinae</taxon>
        <taxon>Salvia</taxon>
        <taxon>Salvia subgen. Calosphace</taxon>
        <taxon>core Calosphace</taxon>
    </lineage>
</organism>
<keyword evidence="20" id="KW-1185">Reference proteome</keyword>
<evidence type="ECO:0000256" key="9">
    <source>
        <dbReference type="ARBA" id="ARBA00023157"/>
    </source>
</evidence>
<dbReference type="GO" id="GO:0048544">
    <property type="term" value="P:recognition of pollen"/>
    <property type="evidence" value="ECO:0007669"/>
    <property type="project" value="InterPro"/>
</dbReference>
<evidence type="ECO:0000256" key="14">
    <source>
        <dbReference type="PROSITE-ProRule" id="PRU10141"/>
    </source>
</evidence>
<dbReference type="InterPro" id="IPR000858">
    <property type="entry name" value="S_locus_glycoprot_dom"/>
</dbReference>
<dbReference type="InterPro" id="IPR001480">
    <property type="entry name" value="Bulb-type_lectin_dom"/>
</dbReference>
<dbReference type="InterPro" id="IPR024171">
    <property type="entry name" value="SRK-like_kinase"/>
</dbReference>
<evidence type="ECO:0000256" key="13">
    <source>
        <dbReference type="PIRNR" id="PIRNR000641"/>
    </source>
</evidence>
<dbReference type="Gene3D" id="2.90.10.10">
    <property type="entry name" value="Bulb-type lectin domain"/>
    <property type="match status" value="1"/>
</dbReference>
<feature type="domain" description="Bulb-type lectin" evidence="17">
    <location>
        <begin position="43"/>
        <end position="164"/>
    </location>
</feature>
<sequence>MLPSFSGIVLQKSHKHNYFHNMAYLFFTTFIFSLRLAVGAADGCTLFPNQPLVIGQTLISQNQVFETGFFCPGKSSNRFLGIWYKSTPDVVVWVANRNHPIITALHDAALMLSRNGSLVISSGKSIIWSSTSSEDATYPILQLLDSGNLVVLDGKSVLWQSFDHPTNTMLPGMKLVDDNEAGVETYLTSWRGPDDPSPGDFVLKIRNRGLAEVVILRGAAKIYRFGQWNGKYYGGAMHFPNSIYEPEMVFREGRLISVGDPYQTSLLTRSILDTSGSLVRLTMNLRKDKWNPATMFPLDKCDEYASCGPNSICRPDKPIRCECLKGFAPKFHNDWDVQDWSGGCNRTKPLNGKDGDGFLQVRGVKYPYMLRFWLNTTMTLAECEAKCFENTSCTAFANPFITNGGSGCLMWFGDLMDAKQISTPDANQNIYIRQPLSELDYNVGFQAAKEKENKRPTKLILISIAFGVLISAIINGGVLFVVKRKKHVRMNDEDLELPVIKMETIVQATSNFSKENMIGAGGFGLVYKGNMPSGEKIAVKRLSRSSRQGLEEFRNEVTVIAKLQHRNLVRLLGCCIEEEEERMLIYEYLQNKSLDLFTFDHSGRTLLTWPKRYDIIMGIARGLLYLHHDSRLRIIHRDLKTSNILLDEHLRPKISDFGLARIFEEDQSLAKTRRVIGTYGYMAPEYAMDGKFSVKSDIFSLGVVVLEIISGKRNRGYADSDHYLNLLGHAWLLWKEKRIMDLMDKCLNDTFKECEVKRCMQVGLLCVQKFAEDRPVMSSVVSMLGSDGAVLAEPKEPGFFMERSCSTSPYIESENETITITDLEAR</sequence>
<dbReference type="PROSITE" id="PS00107">
    <property type="entry name" value="PROTEIN_KINASE_ATP"/>
    <property type="match status" value="1"/>
</dbReference>
<keyword evidence="15" id="KW-0812">Transmembrane</keyword>
<evidence type="ECO:0000256" key="2">
    <source>
        <dbReference type="ARBA" id="ARBA00022475"/>
    </source>
</evidence>
<dbReference type="SMART" id="SM00220">
    <property type="entry name" value="S_TKc"/>
    <property type="match status" value="1"/>
</dbReference>
<dbReference type="GO" id="GO:0005886">
    <property type="term" value="C:plasma membrane"/>
    <property type="evidence" value="ECO:0007669"/>
    <property type="project" value="UniProtKB-SubCell"/>
</dbReference>
<evidence type="ECO:0000259" key="18">
    <source>
        <dbReference type="PROSITE" id="PS50948"/>
    </source>
</evidence>
<keyword evidence="2" id="KW-1003">Cell membrane</keyword>
<dbReference type="PROSITE" id="PS50011">
    <property type="entry name" value="PROTEIN_KINASE_DOM"/>
    <property type="match status" value="1"/>
</dbReference>
<keyword evidence="10" id="KW-0325">Glycoprotein</keyword>
<evidence type="ECO:0000256" key="10">
    <source>
        <dbReference type="ARBA" id="ARBA00023180"/>
    </source>
</evidence>
<accession>A0A8X9A1H7</accession>
<keyword evidence="6 13" id="KW-0547">Nucleotide-binding</keyword>
<dbReference type="Pfam" id="PF08276">
    <property type="entry name" value="PAN_2"/>
    <property type="match status" value="1"/>
</dbReference>
<comment type="caution">
    <text evidence="19">The sequence shown here is derived from an EMBL/GenBank/DDBJ whole genome shotgun (WGS) entry which is preliminary data.</text>
</comment>
<keyword evidence="15" id="KW-0472">Membrane</keyword>